<keyword evidence="8 10" id="KW-0131">Cell cycle</keyword>
<evidence type="ECO:0000259" key="13">
    <source>
        <dbReference type="Pfam" id="PF02875"/>
    </source>
</evidence>
<evidence type="ECO:0000256" key="1">
    <source>
        <dbReference type="ARBA" id="ARBA00022490"/>
    </source>
</evidence>
<keyword evidence="9 10" id="KW-0961">Cell wall biogenesis/degradation</keyword>
<dbReference type="InterPro" id="IPR051046">
    <property type="entry name" value="MurCDEF_CellWall_CoF430Synth"/>
</dbReference>
<organism evidence="15 16">
    <name type="scientific">Lacrimispora xylanolytica</name>
    <dbReference type="NCBI Taxonomy" id="29375"/>
    <lineage>
        <taxon>Bacteria</taxon>
        <taxon>Bacillati</taxon>
        <taxon>Bacillota</taxon>
        <taxon>Clostridia</taxon>
        <taxon>Lachnospirales</taxon>
        <taxon>Lachnospiraceae</taxon>
        <taxon>Lacrimispora</taxon>
    </lineage>
</organism>
<dbReference type="InterPro" id="IPR036565">
    <property type="entry name" value="Mur-like_cat_sf"/>
</dbReference>
<comment type="catalytic activity">
    <reaction evidence="10 11">
        <text>D-alanyl-D-alanine + UDP-N-acetyl-alpha-D-muramoyl-L-alanyl-gamma-D-glutamyl-meso-2,6-diaminopimelate + ATP = UDP-N-acetyl-alpha-D-muramoyl-L-alanyl-gamma-D-glutamyl-meso-2,6-diaminopimeloyl-D-alanyl-D-alanine + ADP + phosphate + H(+)</text>
        <dbReference type="Rhea" id="RHEA:28374"/>
        <dbReference type="ChEBI" id="CHEBI:15378"/>
        <dbReference type="ChEBI" id="CHEBI:30616"/>
        <dbReference type="ChEBI" id="CHEBI:43474"/>
        <dbReference type="ChEBI" id="CHEBI:57822"/>
        <dbReference type="ChEBI" id="CHEBI:61386"/>
        <dbReference type="ChEBI" id="CHEBI:83905"/>
        <dbReference type="ChEBI" id="CHEBI:456216"/>
        <dbReference type="EC" id="6.3.2.10"/>
    </reaction>
</comment>
<dbReference type="Gene3D" id="3.40.1390.10">
    <property type="entry name" value="MurE/MurF, N-terminal domain"/>
    <property type="match status" value="1"/>
</dbReference>
<feature type="domain" description="Mur ligase central" evidence="14">
    <location>
        <begin position="109"/>
        <end position="295"/>
    </location>
</feature>
<sequence>MVNMTVNEVIKATGGKLLCGHPDTVLEHLSIDSRSEKERSLFVPLIGEKVDAHRFIDQAFSNGAAAVLTSEHDSMNSEKPWIRVEDTKNALQAIGRFYRERLTIPLVGITGSVGKTTTREMVACALSAGFKVFKTPGNHNSQVGVPITLSEITPEDEIGVIELGMSEPGELTVIARLASIQMAVITNIGVTHIEQLGSRENIYKEKLTIQDGLMEGGILFLNGDDDILKDTKAKEGCKTIYYGTGANADYRAEDVHLEEGFPAFTAVFEDQRVPVKLSVMGSHNVLNAMVSLAVASERGIPLEAAAKKLCEFTGFKNRQQIYESNGMTIIDDTYNASPVSMKAGLEVLNSLTKVKRRIAVLADMKELGEDAPKYHYEIGEYITEHPIFEVVTLGELAGEIARAVREQSKEIQVKEFMEQEALVTYLRGELKEGDGVLFKGSNSMKLSQVADQFHLV</sequence>
<keyword evidence="5 10" id="KW-0067">ATP-binding</keyword>
<dbReference type="InterPro" id="IPR035911">
    <property type="entry name" value="MurE/MurF_N"/>
</dbReference>
<dbReference type="InterPro" id="IPR000713">
    <property type="entry name" value="Mur_ligase_N"/>
</dbReference>
<dbReference type="Pfam" id="PF08245">
    <property type="entry name" value="Mur_ligase_M"/>
    <property type="match status" value="1"/>
</dbReference>
<keyword evidence="16" id="KW-1185">Reference proteome</keyword>
<accession>A0ABY7AGL4</accession>
<feature type="domain" description="Mur ligase C-terminal" evidence="13">
    <location>
        <begin position="318"/>
        <end position="441"/>
    </location>
</feature>
<dbReference type="NCBIfam" id="TIGR01143">
    <property type="entry name" value="murF"/>
    <property type="match status" value="1"/>
</dbReference>
<evidence type="ECO:0000256" key="5">
    <source>
        <dbReference type="ARBA" id="ARBA00022840"/>
    </source>
</evidence>
<name>A0ABY7AGL4_9FIRM</name>
<dbReference type="Gene3D" id="3.90.190.20">
    <property type="entry name" value="Mur ligase, C-terminal domain"/>
    <property type="match status" value="1"/>
</dbReference>
<feature type="binding site" evidence="10">
    <location>
        <begin position="111"/>
        <end position="117"/>
    </location>
    <ligand>
        <name>ATP</name>
        <dbReference type="ChEBI" id="CHEBI:30616"/>
    </ligand>
</feature>
<dbReference type="InterPro" id="IPR013221">
    <property type="entry name" value="Mur_ligase_cen"/>
</dbReference>
<dbReference type="Pfam" id="PF02875">
    <property type="entry name" value="Mur_ligase_C"/>
    <property type="match status" value="1"/>
</dbReference>
<comment type="subcellular location">
    <subcellularLocation>
        <location evidence="10 11">Cytoplasm</location>
    </subcellularLocation>
</comment>
<keyword evidence="4 10" id="KW-0547">Nucleotide-binding</keyword>
<evidence type="ECO:0000256" key="3">
    <source>
        <dbReference type="ARBA" id="ARBA00022618"/>
    </source>
</evidence>
<keyword evidence="3 10" id="KW-0132">Cell division</keyword>
<dbReference type="RefSeq" id="WP_268116530.1">
    <property type="nucleotide sequence ID" value="NZ_CP113524.1"/>
</dbReference>
<evidence type="ECO:0000259" key="12">
    <source>
        <dbReference type="Pfam" id="PF01225"/>
    </source>
</evidence>
<keyword evidence="7 10" id="KW-0573">Peptidoglycan synthesis</keyword>
<evidence type="ECO:0000256" key="11">
    <source>
        <dbReference type="RuleBase" id="RU004136"/>
    </source>
</evidence>
<evidence type="ECO:0000256" key="10">
    <source>
        <dbReference type="HAMAP-Rule" id="MF_02019"/>
    </source>
</evidence>
<dbReference type="SUPFAM" id="SSF53623">
    <property type="entry name" value="MurD-like peptide ligases, catalytic domain"/>
    <property type="match status" value="1"/>
</dbReference>
<dbReference type="InterPro" id="IPR036615">
    <property type="entry name" value="Mur_ligase_C_dom_sf"/>
</dbReference>
<feature type="domain" description="Mur ligase N-terminal catalytic" evidence="12">
    <location>
        <begin position="28"/>
        <end position="98"/>
    </location>
</feature>
<evidence type="ECO:0000313" key="16">
    <source>
        <dbReference type="Proteomes" id="UP001163115"/>
    </source>
</evidence>
<evidence type="ECO:0000259" key="14">
    <source>
        <dbReference type="Pfam" id="PF08245"/>
    </source>
</evidence>
<dbReference type="GO" id="GO:0016874">
    <property type="term" value="F:ligase activity"/>
    <property type="evidence" value="ECO:0007669"/>
    <property type="project" value="UniProtKB-KW"/>
</dbReference>
<dbReference type="PANTHER" id="PTHR43024:SF1">
    <property type="entry name" value="UDP-N-ACETYLMURAMOYL-TRIPEPTIDE--D-ALANYL-D-ALANINE LIGASE"/>
    <property type="match status" value="1"/>
</dbReference>
<evidence type="ECO:0000313" key="15">
    <source>
        <dbReference type="EMBL" id="WAJ25875.1"/>
    </source>
</evidence>
<comment type="similarity">
    <text evidence="10">Belongs to the MurCDEF family. MurF subfamily.</text>
</comment>
<dbReference type="InterPro" id="IPR004101">
    <property type="entry name" value="Mur_ligase_C"/>
</dbReference>
<proteinExistence type="inferred from homology"/>
<dbReference type="Gene3D" id="3.40.1190.10">
    <property type="entry name" value="Mur-like, catalytic domain"/>
    <property type="match status" value="1"/>
</dbReference>
<evidence type="ECO:0000256" key="2">
    <source>
        <dbReference type="ARBA" id="ARBA00022598"/>
    </source>
</evidence>
<dbReference type="Pfam" id="PF01225">
    <property type="entry name" value="Mur_ligase"/>
    <property type="match status" value="1"/>
</dbReference>
<dbReference type="SUPFAM" id="SSF63418">
    <property type="entry name" value="MurE/MurF N-terminal domain"/>
    <property type="match status" value="1"/>
</dbReference>
<evidence type="ECO:0000256" key="6">
    <source>
        <dbReference type="ARBA" id="ARBA00022960"/>
    </source>
</evidence>
<dbReference type="SUPFAM" id="SSF53244">
    <property type="entry name" value="MurD-like peptide ligases, peptide-binding domain"/>
    <property type="match status" value="1"/>
</dbReference>
<dbReference type="Proteomes" id="UP001163115">
    <property type="component" value="Chromosome"/>
</dbReference>
<comment type="pathway">
    <text evidence="10 11">Cell wall biogenesis; peptidoglycan biosynthesis.</text>
</comment>
<evidence type="ECO:0000256" key="8">
    <source>
        <dbReference type="ARBA" id="ARBA00023306"/>
    </source>
</evidence>
<reference evidence="15" key="1">
    <citation type="submission" date="2022-11" db="EMBL/GenBank/DDBJ databases">
        <title>Lacrimispora xylanolytica sy1, complete genome.</title>
        <authorList>
            <person name="Choi S."/>
        </authorList>
    </citation>
    <scope>NUCLEOTIDE SEQUENCE</scope>
    <source>
        <strain evidence="15">Sy1</strain>
    </source>
</reference>
<evidence type="ECO:0000256" key="4">
    <source>
        <dbReference type="ARBA" id="ARBA00022741"/>
    </source>
</evidence>
<dbReference type="InterPro" id="IPR005863">
    <property type="entry name" value="UDP-N-AcMur_synth"/>
</dbReference>
<keyword evidence="6 10" id="KW-0133">Cell shape</keyword>
<comment type="function">
    <text evidence="10 11">Involved in cell wall formation. Catalyzes the final step in the synthesis of UDP-N-acetylmuramoyl-pentapeptide, the precursor of murein.</text>
</comment>
<keyword evidence="2 10" id="KW-0436">Ligase</keyword>
<gene>
    <name evidence="10" type="primary">murF</name>
    <name evidence="15" type="ORF">OW255_10325</name>
</gene>
<dbReference type="EC" id="6.3.2.10" evidence="10 11"/>
<evidence type="ECO:0000256" key="9">
    <source>
        <dbReference type="ARBA" id="ARBA00023316"/>
    </source>
</evidence>
<dbReference type="HAMAP" id="MF_02019">
    <property type="entry name" value="MurF"/>
    <property type="match status" value="1"/>
</dbReference>
<keyword evidence="1 10" id="KW-0963">Cytoplasm</keyword>
<evidence type="ECO:0000256" key="7">
    <source>
        <dbReference type="ARBA" id="ARBA00022984"/>
    </source>
</evidence>
<protein>
    <recommendedName>
        <fullName evidence="10 11">UDP-N-acetylmuramoyl-tripeptide--D-alanyl-D-alanine ligase</fullName>
        <ecNumber evidence="10 11">6.3.2.10</ecNumber>
    </recommendedName>
    <alternativeName>
        <fullName evidence="10">D-alanyl-D-alanine-adding enzyme</fullName>
    </alternativeName>
</protein>
<dbReference type="PANTHER" id="PTHR43024">
    <property type="entry name" value="UDP-N-ACETYLMURAMOYL-TRIPEPTIDE--D-ALANYL-D-ALANINE LIGASE"/>
    <property type="match status" value="1"/>
</dbReference>
<dbReference type="EMBL" id="CP113524">
    <property type="protein sequence ID" value="WAJ25875.1"/>
    <property type="molecule type" value="Genomic_DNA"/>
</dbReference>